<dbReference type="NCBIfam" id="TIGR02479">
    <property type="entry name" value="FliA_WhiG"/>
    <property type="match status" value="1"/>
</dbReference>
<dbReference type="Pfam" id="PF04542">
    <property type="entry name" value="Sigma70_r2"/>
    <property type="match status" value="1"/>
</dbReference>
<dbReference type="Proteomes" id="UP001058120">
    <property type="component" value="Chromosome"/>
</dbReference>
<dbReference type="Pfam" id="PF04545">
    <property type="entry name" value="Sigma70_r4"/>
    <property type="match status" value="1"/>
</dbReference>
<evidence type="ECO:0000313" key="8">
    <source>
        <dbReference type="EMBL" id="UWX06442.1"/>
    </source>
</evidence>
<dbReference type="PANTHER" id="PTHR30385:SF7">
    <property type="entry name" value="RNA POLYMERASE SIGMA FACTOR FLIA"/>
    <property type="match status" value="1"/>
</dbReference>
<dbReference type="NCBIfam" id="NF005413">
    <property type="entry name" value="PRK06986.1"/>
    <property type="match status" value="1"/>
</dbReference>
<dbReference type="InterPro" id="IPR012845">
    <property type="entry name" value="RNA_pol_sigma_FliA_WhiG"/>
</dbReference>
<dbReference type="InterPro" id="IPR007627">
    <property type="entry name" value="RNA_pol_sigma70_r2"/>
</dbReference>
<evidence type="ECO:0000256" key="4">
    <source>
        <dbReference type="ARBA" id="ARBA00023163"/>
    </source>
</evidence>
<keyword evidence="2 5" id="KW-0731">Sigma factor</keyword>
<dbReference type="InterPro" id="IPR000943">
    <property type="entry name" value="RNA_pol_sigma70"/>
</dbReference>
<comment type="similarity">
    <text evidence="5">Belongs to the sigma-70 factor family.</text>
</comment>
<dbReference type="InterPro" id="IPR014284">
    <property type="entry name" value="RNA_pol_sigma-70_dom"/>
</dbReference>
<dbReference type="PIRSF" id="PIRSF000770">
    <property type="entry name" value="RNA_pol_sigma-SigE/K"/>
    <property type="match status" value="1"/>
</dbReference>
<dbReference type="CDD" id="cd06171">
    <property type="entry name" value="Sigma70_r4"/>
    <property type="match status" value="1"/>
</dbReference>
<sequence length="249" mass="29093">MTPWLDMENGERVWDDFSSIEKEMLIKHYAPQIRYLAYRMKVKLPKHIDISELISAGTLGLMESLKKYQADLGIRFETYAESRIRGAMLDELRRLDWFSRGLRQRVRQIDEAMWQLEQDLGRQPTIQEVHEKTGLSEREIHQGLEALQSQLAIPLDSIEDTLANEADRNGEPFHDTVFNELSEKIASLIDRLTDKEKLVLSLYYTEELNMREVAEVLGVTEGRVSQLHSQAILRLRKEFTHNFGEEDLF</sequence>
<dbReference type="Gene3D" id="1.10.1740.10">
    <property type="match status" value="1"/>
</dbReference>
<feature type="domain" description="RNA polymerase sigma-70" evidence="6">
    <location>
        <begin position="52"/>
        <end position="65"/>
    </location>
</feature>
<feature type="domain" description="RNA polymerase sigma-70" evidence="7">
    <location>
        <begin position="209"/>
        <end position="235"/>
    </location>
</feature>
<dbReference type="RefSeq" id="WP_417168626.1">
    <property type="nucleotide sequence ID" value="NZ_CP065938.1"/>
</dbReference>
<dbReference type="SUPFAM" id="SSF88659">
    <property type="entry name" value="Sigma3 and sigma4 domains of RNA polymerase sigma factors"/>
    <property type="match status" value="2"/>
</dbReference>
<gene>
    <name evidence="8" type="ORF">JBF11_03775</name>
</gene>
<keyword evidence="9" id="KW-1185">Reference proteome</keyword>
<keyword evidence="1 5" id="KW-0805">Transcription regulation</keyword>
<organism evidence="8 9">
    <name type="scientific">Taurinivorans muris</name>
    <dbReference type="NCBI Taxonomy" id="2787751"/>
    <lineage>
        <taxon>Bacteria</taxon>
        <taxon>Pseudomonadati</taxon>
        <taxon>Thermodesulfobacteriota</taxon>
        <taxon>Desulfovibrionia</taxon>
        <taxon>Desulfovibrionales</taxon>
        <taxon>Desulfovibrionaceae</taxon>
        <taxon>Taurinivorans</taxon>
    </lineage>
</organism>
<dbReference type="InterPro" id="IPR007630">
    <property type="entry name" value="RNA_pol_sigma70_r4"/>
</dbReference>
<evidence type="ECO:0000259" key="6">
    <source>
        <dbReference type="PROSITE" id="PS00715"/>
    </source>
</evidence>
<dbReference type="InterPro" id="IPR013325">
    <property type="entry name" value="RNA_pol_sigma_r2"/>
</dbReference>
<evidence type="ECO:0000256" key="5">
    <source>
        <dbReference type="RuleBase" id="RU362124"/>
    </source>
</evidence>
<dbReference type="Pfam" id="PF04539">
    <property type="entry name" value="Sigma70_r3"/>
    <property type="match status" value="1"/>
</dbReference>
<dbReference type="PANTHER" id="PTHR30385">
    <property type="entry name" value="SIGMA FACTOR F FLAGELLAR"/>
    <property type="match status" value="1"/>
</dbReference>
<keyword evidence="4 5" id="KW-0804">Transcription</keyword>
<dbReference type="PRINTS" id="PR00046">
    <property type="entry name" value="SIGMA70FCT"/>
</dbReference>
<evidence type="ECO:0000256" key="3">
    <source>
        <dbReference type="ARBA" id="ARBA00023125"/>
    </source>
</evidence>
<name>A0ABY5Y415_9BACT</name>
<keyword evidence="3 5" id="KW-0238">DNA-binding</keyword>
<accession>A0ABY5Y415</accession>
<protein>
    <recommendedName>
        <fullName evidence="5">RNA polymerase sigma factor</fullName>
    </recommendedName>
</protein>
<dbReference type="PROSITE" id="PS00715">
    <property type="entry name" value="SIGMA70_1"/>
    <property type="match status" value="1"/>
</dbReference>
<dbReference type="Gene3D" id="1.20.140.160">
    <property type="match status" value="1"/>
</dbReference>
<dbReference type="InterPro" id="IPR007624">
    <property type="entry name" value="RNA_pol_sigma70_r3"/>
</dbReference>
<evidence type="ECO:0000256" key="2">
    <source>
        <dbReference type="ARBA" id="ARBA00023082"/>
    </source>
</evidence>
<evidence type="ECO:0000259" key="7">
    <source>
        <dbReference type="PROSITE" id="PS00716"/>
    </source>
</evidence>
<comment type="function">
    <text evidence="5">Sigma factors are initiation factors that promote the attachment of RNA polymerase to specific initiation sites and are then released.</text>
</comment>
<dbReference type="EMBL" id="CP065938">
    <property type="protein sequence ID" value="UWX06442.1"/>
    <property type="molecule type" value="Genomic_DNA"/>
</dbReference>
<dbReference type="PROSITE" id="PS00716">
    <property type="entry name" value="SIGMA70_2"/>
    <property type="match status" value="1"/>
</dbReference>
<evidence type="ECO:0000256" key="1">
    <source>
        <dbReference type="ARBA" id="ARBA00023015"/>
    </source>
</evidence>
<dbReference type="NCBIfam" id="TIGR02937">
    <property type="entry name" value="sigma70-ECF"/>
    <property type="match status" value="1"/>
</dbReference>
<evidence type="ECO:0000313" key="9">
    <source>
        <dbReference type="Proteomes" id="UP001058120"/>
    </source>
</evidence>
<dbReference type="InterPro" id="IPR013324">
    <property type="entry name" value="RNA_pol_sigma_r3/r4-like"/>
</dbReference>
<dbReference type="SUPFAM" id="SSF88946">
    <property type="entry name" value="Sigma2 domain of RNA polymerase sigma factors"/>
    <property type="match status" value="1"/>
</dbReference>
<proteinExistence type="inferred from homology"/>
<reference evidence="8" key="1">
    <citation type="submission" date="2020-12" db="EMBL/GenBank/DDBJ databases">
        <title>Taurinivorans muris gen. nov., sp. nov., fundamental and realized metabolic niche of a ubiquitous sulfidogenic bacterium in the murine intestine.</title>
        <authorList>
            <person name="Ye H."/>
            <person name="Hanson B.T."/>
            <person name="Loy A."/>
        </authorList>
    </citation>
    <scope>NUCLEOTIDE SEQUENCE</scope>
    <source>
        <strain evidence="8">LT0009</strain>
    </source>
</reference>